<feature type="non-terminal residue" evidence="11">
    <location>
        <position position="1"/>
    </location>
</feature>
<name>A0AAD3DDJ5_9CHLO</name>
<dbReference type="PROSITE" id="PS50089">
    <property type="entry name" value="ZF_RING_2"/>
    <property type="match status" value="1"/>
</dbReference>
<dbReference type="Gene3D" id="3.30.40.10">
    <property type="entry name" value="Zinc/RING finger domain, C3HC4 (zinc finger)"/>
    <property type="match status" value="1"/>
</dbReference>
<evidence type="ECO:0000313" key="11">
    <source>
        <dbReference type="EMBL" id="GFR39673.1"/>
    </source>
</evidence>
<protein>
    <recommendedName>
        <fullName evidence="10">RING-type domain-containing protein</fullName>
    </recommendedName>
</protein>
<dbReference type="PANTHER" id="PTHR12603">
    <property type="entry name" value="CCR4-NOT TRANSCRIPTION COMPLEX RELATED"/>
    <property type="match status" value="1"/>
</dbReference>
<accession>A0AAD3DDJ5</accession>
<dbReference type="GO" id="GO:0008270">
    <property type="term" value="F:zinc ion binding"/>
    <property type="evidence" value="ECO:0007669"/>
    <property type="project" value="UniProtKB-KW"/>
</dbReference>
<dbReference type="PANTHER" id="PTHR12603:SF0">
    <property type="entry name" value="CCR4-NOT TRANSCRIPTION COMPLEX SUBUNIT 4"/>
    <property type="match status" value="1"/>
</dbReference>
<feature type="domain" description="RING-type" evidence="10">
    <location>
        <begin position="49"/>
        <end position="92"/>
    </location>
</feature>
<evidence type="ECO:0000256" key="1">
    <source>
        <dbReference type="ARBA" id="ARBA00004123"/>
    </source>
</evidence>
<dbReference type="GO" id="GO:0003723">
    <property type="term" value="F:RNA binding"/>
    <property type="evidence" value="ECO:0007669"/>
    <property type="project" value="UniProtKB-KW"/>
</dbReference>
<keyword evidence="6" id="KW-0175">Coiled coil</keyword>
<keyword evidence="5" id="KW-0694">RNA-binding</keyword>
<keyword evidence="3 8" id="KW-0863">Zinc-finger</keyword>
<feature type="compositionally biased region" description="Low complexity" evidence="9">
    <location>
        <begin position="308"/>
        <end position="325"/>
    </location>
</feature>
<dbReference type="EMBL" id="BMAR01000001">
    <property type="protein sequence ID" value="GFR39673.1"/>
    <property type="molecule type" value="Genomic_DNA"/>
</dbReference>
<evidence type="ECO:0000256" key="6">
    <source>
        <dbReference type="ARBA" id="ARBA00023054"/>
    </source>
</evidence>
<feature type="region of interest" description="Disordered" evidence="9">
    <location>
        <begin position="112"/>
        <end position="373"/>
    </location>
</feature>
<dbReference type="InterPro" id="IPR039515">
    <property type="entry name" value="NOT4_mRING-HC-C4C4"/>
</dbReference>
<organism evidence="11 12">
    <name type="scientific">Astrephomene gubernaculifera</name>
    <dbReference type="NCBI Taxonomy" id="47775"/>
    <lineage>
        <taxon>Eukaryota</taxon>
        <taxon>Viridiplantae</taxon>
        <taxon>Chlorophyta</taxon>
        <taxon>core chlorophytes</taxon>
        <taxon>Chlorophyceae</taxon>
        <taxon>CS clade</taxon>
        <taxon>Chlamydomonadales</taxon>
        <taxon>Astrephomenaceae</taxon>
        <taxon>Astrephomene</taxon>
    </lineage>
</organism>
<dbReference type="GO" id="GO:0016567">
    <property type="term" value="P:protein ubiquitination"/>
    <property type="evidence" value="ECO:0007669"/>
    <property type="project" value="TreeGrafter"/>
</dbReference>
<reference evidence="11 12" key="1">
    <citation type="journal article" date="2021" name="Sci. Rep.">
        <title>Genome sequencing of the multicellular alga Astrephomene provides insights into convergent evolution of germ-soma differentiation.</title>
        <authorList>
            <person name="Yamashita S."/>
            <person name="Yamamoto K."/>
            <person name="Matsuzaki R."/>
            <person name="Suzuki S."/>
            <person name="Yamaguchi H."/>
            <person name="Hirooka S."/>
            <person name="Minakuchi Y."/>
            <person name="Miyagishima S."/>
            <person name="Kawachi M."/>
            <person name="Toyoda A."/>
            <person name="Nozaki H."/>
        </authorList>
    </citation>
    <scope>NUCLEOTIDE SEQUENCE [LARGE SCALE GENOMIC DNA]</scope>
    <source>
        <strain evidence="11 12">NIES-4017</strain>
    </source>
</reference>
<dbReference type="InterPro" id="IPR013083">
    <property type="entry name" value="Znf_RING/FYVE/PHD"/>
</dbReference>
<keyword evidence="4" id="KW-0862">Zinc</keyword>
<feature type="region of interest" description="Disordered" evidence="9">
    <location>
        <begin position="1"/>
        <end position="42"/>
    </location>
</feature>
<evidence type="ECO:0000256" key="7">
    <source>
        <dbReference type="ARBA" id="ARBA00023242"/>
    </source>
</evidence>
<evidence type="ECO:0000256" key="2">
    <source>
        <dbReference type="ARBA" id="ARBA00022723"/>
    </source>
</evidence>
<dbReference type="GO" id="GO:0005634">
    <property type="term" value="C:nucleus"/>
    <property type="evidence" value="ECO:0007669"/>
    <property type="project" value="UniProtKB-SubCell"/>
</dbReference>
<comment type="subcellular location">
    <subcellularLocation>
        <location evidence="1">Nucleus</location>
    </subcellularLocation>
</comment>
<feature type="compositionally biased region" description="Low complexity" evidence="9">
    <location>
        <begin position="118"/>
        <end position="140"/>
    </location>
</feature>
<feature type="compositionally biased region" description="Polar residues" evidence="9">
    <location>
        <begin position="185"/>
        <end position="200"/>
    </location>
</feature>
<sequence>MPRVPTVSKPSVAPVTLVRGAGKNGTKAPPPTRPMVQEQPRTDDDKEVCPLCVEDLDETDMSFQPCPCGYRVCLFCFEKLKLHCNSACPNCRRGYGSDEAMEYAKQLEAERAQEALRPKAPSAPAPAVSTSAAIASASRAPPKPAPTQTSARRDAAPIPAAKRSSGALDESVGHAASSGLPSGVTWATPSPSSLSRNQSVEIERPTLSMDESSWPSLGAPAAQQPHTHQPRHHGSTGSQHHQHSHHHHHHPHASQQQQAQGSSSTHVSSSGTAPITHASQQQQQQHRHSPSAASEGLNSYDMSGAGTRRSSSVASSMDRAASSSSLELMSQDPPVTPEQLLQLQHQHQQYQAQHAGVAASLSSSSSAFPPMPPPGFEASSSYFGAQVVTTVNGLRRTVNVPLSLGQSNVEPYPEAPALLASMQQGVAQGTLSSKEGASQLFSFMRQKDHEGQVARPRSVLAATKPPPGFGAPSVPPPAVSQPSVPAQPASAPAMSVSAAQSLGARPPPPPPGFAHLQGSVVQAPPVVRAPIQPPLQQSAEGSFGGSSGPIGLNANG</sequence>
<evidence type="ECO:0000313" key="12">
    <source>
        <dbReference type="Proteomes" id="UP001054857"/>
    </source>
</evidence>
<dbReference type="Proteomes" id="UP001054857">
    <property type="component" value="Unassembled WGS sequence"/>
</dbReference>
<feature type="region of interest" description="Disordered" evidence="9">
    <location>
        <begin position="460"/>
        <end position="556"/>
    </location>
</feature>
<dbReference type="GO" id="GO:0004842">
    <property type="term" value="F:ubiquitin-protein transferase activity"/>
    <property type="evidence" value="ECO:0007669"/>
    <property type="project" value="InterPro"/>
</dbReference>
<dbReference type="GO" id="GO:0030014">
    <property type="term" value="C:CCR4-NOT complex"/>
    <property type="evidence" value="ECO:0007669"/>
    <property type="project" value="InterPro"/>
</dbReference>
<feature type="compositionally biased region" description="Low complexity" evidence="9">
    <location>
        <begin position="339"/>
        <end position="368"/>
    </location>
</feature>
<dbReference type="Pfam" id="PF14570">
    <property type="entry name" value="zf-RING_4"/>
    <property type="match status" value="1"/>
</dbReference>
<keyword evidence="12" id="KW-1185">Reference proteome</keyword>
<proteinExistence type="predicted"/>
<keyword evidence="2" id="KW-0479">Metal-binding</keyword>
<dbReference type="SUPFAM" id="SSF57850">
    <property type="entry name" value="RING/U-box"/>
    <property type="match status" value="1"/>
</dbReference>
<feature type="compositionally biased region" description="Low complexity" evidence="9">
    <location>
        <begin position="253"/>
        <end position="294"/>
    </location>
</feature>
<dbReference type="InterPro" id="IPR039780">
    <property type="entry name" value="Mot2"/>
</dbReference>
<evidence type="ECO:0000256" key="5">
    <source>
        <dbReference type="ARBA" id="ARBA00022884"/>
    </source>
</evidence>
<evidence type="ECO:0000256" key="3">
    <source>
        <dbReference type="ARBA" id="ARBA00022771"/>
    </source>
</evidence>
<comment type="caution">
    <text evidence="11">The sequence shown here is derived from an EMBL/GenBank/DDBJ whole genome shotgun (WGS) entry which is preliminary data.</text>
</comment>
<evidence type="ECO:0000256" key="9">
    <source>
        <dbReference type="SAM" id="MobiDB-lite"/>
    </source>
</evidence>
<keyword evidence="7" id="KW-0539">Nucleus</keyword>
<feature type="compositionally biased region" description="Low complexity" evidence="9">
    <location>
        <begin position="480"/>
        <end position="501"/>
    </location>
</feature>
<evidence type="ECO:0000256" key="4">
    <source>
        <dbReference type="ARBA" id="ARBA00022833"/>
    </source>
</evidence>
<feature type="compositionally biased region" description="Basic residues" evidence="9">
    <location>
        <begin position="228"/>
        <end position="252"/>
    </location>
</feature>
<dbReference type="CDD" id="cd16618">
    <property type="entry name" value="mRING-HC-C4C4_CNOT4"/>
    <property type="match status" value="1"/>
</dbReference>
<feature type="compositionally biased region" description="Pro residues" evidence="9">
    <location>
        <begin position="464"/>
        <end position="479"/>
    </location>
</feature>
<dbReference type="InterPro" id="IPR001841">
    <property type="entry name" value="Znf_RING"/>
</dbReference>
<evidence type="ECO:0000259" key="10">
    <source>
        <dbReference type="PROSITE" id="PS50089"/>
    </source>
</evidence>
<dbReference type="AlphaFoldDB" id="A0AAD3DDJ5"/>
<dbReference type="FunFam" id="3.30.40.10:FF:000006">
    <property type="entry name" value="CCR4-NOT transcription complex subunit 4"/>
    <property type="match status" value="1"/>
</dbReference>
<gene>
    <name evidence="11" type="ORF">Agub_g144</name>
</gene>
<evidence type="ECO:0000256" key="8">
    <source>
        <dbReference type="PROSITE-ProRule" id="PRU00175"/>
    </source>
</evidence>